<comment type="caution">
    <text evidence="9">The sequence shown here is derived from an EMBL/GenBank/DDBJ whole genome shotgun (WGS) entry which is preliminary data.</text>
</comment>
<dbReference type="InterPro" id="IPR044810">
    <property type="entry name" value="WRKY_plant"/>
</dbReference>
<dbReference type="InterPro" id="IPR003657">
    <property type="entry name" value="WRKY_dom"/>
</dbReference>
<keyword evidence="10" id="KW-1185">Reference proteome</keyword>
<name>A0A9Q1KT47_9CARY</name>
<evidence type="ECO:0000259" key="8">
    <source>
        <dbReference type="PROSITE" id="PS50811"/>
    </source>
</evidence>
<dbReference type="OrthoDB" id="764896at2759"/>
<feature type="compositionally biased region" description="Basic and acidic residues" evidence="7">
    <location>
        <begin position="175"/>
        <end position="187"/>
    </location>
</feature>
<proteinExistence type="predicted"/>
<feature type="compositionally biased region" description="Low complexity" evidence="7">
    <location>
        <begin position="28"/>
        <end position="52"/>
    </location>
</feature>
<feature type="compositionally biased region" description="Polar residues" evidence="7">
    <location>
        <begin position="281"/>
        <end position="292"/>
    </location>
</feature>
<dbReference type="PROSITE" id="PS50811">
    <property type="entry name" value="WRKY"/>
    <property type="match status" value="1"/>
</dbReference>
<evidence type="ECO:0000256" key="4">
    <source>
        <dbReference type="ARBA" id="ARBA00023125"/>
    </source>
</evidence>
<evidence type="ECO:0000256" key="2">
    <source>
        <dbReference type="ARBA" id="ARBA00022737"/>
    </source>
</evidence>
<dbReference type="InterPro" id="IPR036576">
    <property type="entry name" value="WRKY_dom_sf"/>
</dbReference>
<feature type="compositionally biased region" description="Polar residues" evidence="7">
    <location>
        <begin position="148"/>
        <end position="158"/>
    </location>
</feature>
<evidence type="ECO:0000256" key="1">
    <source>
        <dbReference type="ARBA" id="ARBA00004123"/>
    </source>
</evidence>
<dbReference type="PANTHER" id="PTHR31221:SF360">
    <property type="entry name" value="WRKY DOMAIN-CONTAINING PROTEIN"/>
    <property type="match status" value="1"/>
</dbReference>
<dbReference type="Pfam" id="PF03106">
    <property type="entry name" value="WRKY"/>
    <property type="match status" value="1"/>
</dbReference>
<evidence type="ECO:0000256" key="5">
    <source>
        <dbReference type="ARBA" id="ARBA00023163"/>
    </source>
</evidence>
<gene>
    <name evidence="9" type="ORF">Cgig2_002131</name>
</gene>
<dbReference type="GO" id="GO:0003700">
    <property type="term" value="F:DNA-binding transcription factor activity"/>
    <property type="evidence" value="ECO:0007669"/>
    <property type="project" value="InterPro"/>
</dbReference>
<feature type="domain" description="WRKY" evidence="8">
    <location>
        <begin position="205"/>
        <end position="265"/>
    </location>
</feature>
<evidence type="ECO:0000256" key="3">
    <source>
        <dbReference type="ARBA" id="ARBA00023015"/>
    </source>
</evidence>
<dbReference type="Proteomes" id="UP001153076">
    <property type="component" value="Unassembled WGS sequence"/>
</dbReference>
<dbReference type="PANTHER" id="PTHR31221">
    <property type="entry name" value="WRKY TRANSCRIPTION FACTOR PROTEIN 1-RELATED"/>
    <property type="match status" value="1"/>
</dbReference>
<organism evidence="9 10">
    <name type="scientific">Carnegiea gigantea</name>
    <dbReference type="NCBI Taxonomy" id="171969"/>
    <lineage>
        <taxon>Eukaryota</taxon>
        <taxon>Viridiplantae</taxon>
        <taxon>Streptophyta</taxon>
        <taxon>Embryophyta</taxon>
        <taxon>Tracheophyta</taxon>
        <taxon>Spermatophyta</taxon>
        <taxon>Magnoliopsida</taxon>
        <taxon>eudicotyledons</taxon>
        <taxon>Gunneridae</taxon>
        <taxon>Pentapetalae</taxon>
        <taxon>Caryophyllales</taxon>
        <taxon>Cactineae</taxon>
        <taxon>Cactaceae</taxon>
        <taxon>Cactoideae</taxon>
        <taxon>Echinocereeae</taxon>
        <taxon>Carnegiea</taxon>
    </lineage>
</organism>
<protein>
    <recommendedName>
        <fullName evidence="8">WRKY domain-containing protein</fullName>
    </recommendedName>
</protein>
<feature type="region of interest" description="Disordered" evidence="7">
    <location>
        <begin position="91"/>
        <end position="224"/>
    </location>
</feature>
<keyword evidence="5" id="KW-0804">Transcription</keyword>
<sequence>MASNPGIAVDTDPKPKPQDETTPDSEISSQPTTTSTSDSKSLTLSSTSNNSQVGYPSFSKLLEGVMAASSTLLCNDPSFKGQLRISHQEALASVTAKAAQTQVQQPETKSANSSIEPPPSEQLESSVPSPSAIVCEEKPSLQHKDNVQEGNNRKSSCLGSKPRDSSPCKPLAAESAKEKVDKQDRKQGNSCYSNEQADDIRRTPNSDGYGWRKYGQKQVKNSGSSRSYYRCTFYNCFAKKKVQHLDVSGKIVEVVYKGDHNHDPPQNLKASSRKRDAPSAAQVNDLSSSSVQKLGDPHTPTSTCRKEVEQEVLPLTRECGEIKLGTPASSPEGKDAGEESITTPDSTRRQAYFCLLKSEEATLSAEVEHYKSSKSDEVSVKELEVIPLKKRRHFINLKTSS</sequence>
<comment type="subcellular location">
    <subcellularLocation>
        <location evidence="1">Nucleus</location>
    </subcellularLocation>
</comment>
<dbReference type="Gene3D" id="2.20.25.80">
    <property type="entry name" value="WRKY domain"/>
    <property type="match status" value="1"/>
</dbReference>
<feature type="compositionally biased region" description="Low complexity" evidence="7">
    <location>
        <begin position="92"/>
        <end position="105"/>
    </location>
</feature>
<keyword evidence="6" id="KW-0539">Nucleus</keyword>
<dbReference type="GO" id="GO:0043565">
    <property type="term" value="F:sequence-specific DNA binding"/>
    <property type="evidence" value="ECO:0007669"/>
    <property type="project" value="InterPro"/>
</dbReference>
<feature type="compositionally biased region" description="Polar residues" evidence="7">
    <location>
        <begin position="106"/>
        <end position="115"/>
    </location>
</feature>
<dbReference type="SUPFAM" id="SSF118290">
    <property type="entry name" value="WRKY DNA-binding domain"/>
    <property type="match status" value="1"/>
</dbReference>
<keyword evidence="2" id="KW-0677">Repeat</keyword>
<feature type="region of interest" description="Disordered" evidence="7">
    <location>
        <begin position="1"/>
        <end position="56"/>
    </location>
</feature>
<dbReference type="EMBL" id="JAKOGI010000015">
    <property type="protein sequence ID" value="KAJ8450446.1"/>
    <property type="molecule type" value="Genomic_DNA"/>
</dbReference>
<evidence type="ECO:0000256" key="6">
    <source>
        <dbReference type="ARBA" id="ARBA00023242"/>
    </source>
</evidence>
<dbReference type="AlphaFoldDB" id="A0A9Q1KT47"/>
<dbReference type="FunFam" id="2.20.25.80:FF:000006">
    <property type="entry name" value="WRKY transcription factor"/>
    <property type="match status" value="1"/>
</dbReference>
<feature type="compositionally biased region" description="Basic and acidic residues" evidence="7">
    <location>
        <begin position="135"/>
        <end position="147"/>
    </location>
</feature>
<dbReference type="SMART" id="SM00774">
    <property type="entry name" value="WRKY"/>
    <property type="match status" value="1"/>
</dbReference>
<keyword evidence="3" id="KW-0805">Transcription regulation</keyword>
<evidence type="ECO:0000313" key="10">
    <source>
        <dbReference type="Proteomes" id="UP001153076"/>
    </source>
</evidence>
<evidence type="ECO:0000256" key="7">
    <source>
        <dbReference type="SAM" id="MobiDB-lite"/>
    </source>
</evidence>
<dbReference type="GO" id="GO:0005634">
    <property type="term" value="C:nucleus"/>
    <property type="evidence" value="ECO:0007669"/>
    <property type="project" value="UniProtKB-SubCell"/>
</dbReference>
<accession>A0A9Q1KT47</accession>
<reference evidence="9" key="1">
    <citation type="submission" date="2022-04" db="EMBL/GenBank/DDBJ databases">
        <title>Carnegiea gigantea Genome sequencing and assembly v2.</title>
        <authorList>
            <person name="Copetti D."/>
            <person name="Sanderson M.J."/>
            <person name="Burquez A."/>
            <person name="Wojciechowski M.F."/>
        </authorList>
    </citation>
    <scope>NUCLEOTIDE SEQUENCE</scope>
    <source>
        <strain evidence="9">SGP5-SGP5p</strain>
        <tissue evidence="9">Aerial part</tissue>
    </source>
</reference>
<keyword evidence="4" id="KW-0238">DNA-binding</keyword>
<feature type="region of interest" description="Disordered" evidence="7">
    <location>
        <begin position="257"/>
        <end position="346"/>
    </location>
</feature>
<evidence type="ECO:0000313" key="9">
    <source>
        <dbReference type="EMBL" id="KAJ8450446.1"/>
    </source>
</evidence>